<evidence type="ECO:0000313" key="1">
    <source>
        <dbReference type="EMBL" id="HFN01526.1"/>
    </source>
</evidence>
<gene>
    <name evidence="1" type="ORF">ENR64_28025</name>
</gene>
<comment type="caution">
    <text evidence="1">The sequence shown here is derived from an EMBL/GenBank/DDBJ whole genome shotgun (WGS) entry which is preliminary data.</text>
</comment>
<sequence>MKLQLECNHTPFQKQTCLTCNSLIEMSEAKVIVCNDQGKAYGEVCPHCLKQGFGWLSNRFDQLNQVSKVKEIDVVRQAQTRRMPVGA</sequence>
<dbReference type="EMBL" id="DSRU01000417">
    <property type="protein sequence ID" value="HFN01526.1"/>
    <property type="molecule type" value="Genomic_DNA"/>
</dbReference>
<proteinExistence type="predicted"/>
<accession>A0A7C3KJR3</accession>
<dbReference type="AlphaFoldDB" id="A0A7C3KJR3"/>
<organism evidence="1">
    <name type="scientific">Oscillatoriales cyanobacterium SpSt-418</name>
    <dbReference type="NCBI Taxonomy" id="2282169"/>
    <lineage>
        <taxon>Bacteria</taxon>
        <taxon>Bacillati</taxon>
        <taxon>Cyanobacteriota</taxon>
        <taxon>Cyanophyceae</taxon>
        <taxon>Oscillatoriophycideae</taxon>
        <taxon>Oscillatoriales</taxon>
    </lineage>
</organism>
<name>A0A7C3KJR3_9CYAN</name>
<protein>
    <submittedName>
        <fullName evidence="1">Uncharacterized protein</fullName>
    </submittedName>
</protein>
<reference evidence="1" key="1">
    <citation type="journal article" date="2020" name="mSystems">
        <title>Genome- and Community-Level Interaction Insights into Carbon Utilization and Element Cycling Functions of Hydrothermarchaeota in Hydrothermal Sediment.</title>
        <authorList>
            <person name="Zhou Z."/>
            <person name="Liu Y."/>
            <person name="Xu W."/>
            <person name="Pan J."/>
            <person name="Luo Z.H."/>
            <person name="Li M."/>
        </authorList>
    </citation>
    <scope>NUCLEOTIDE SEQUENCE [LARGE SCALE GENOMIC DNA]</scope>
    <source>
        <strain evidence="1">SpSt-418</strain>
    </source>
</reference>